<keyword evidence="2" id="KW-1185">Reference proteome</keyword>
<sequence>MKQASIIVAYNVLDASRNGSLDVTHKESFRQHGPLSEIPITQQHPLNKLPSHHLGDGLGPKVCGRPRDITICIQKHNTV</sequence>
<reference evidence="1" key="1">
    <citation type="submission" date="2020-08" db="EMBL/GenBank/DDBJ databases">
        <title>Multicomponent nature underlies the extraordinary mechanical properties of spider dragline silk.</title>
        <authorList>
            <person name="Kono N."/>
            <person name="Nakamura H."/>
            <person name="Mori M."/>
            <person name="Yoshida Y."/>
            <person name="Ohtoshi R."/>
            <person name="Malay A.D."/>
            <person name="Moran D.A.P."/>
            <person name="Tomita M."/>
            <person name="Numata K."/>
            <person name="Arakawa K."/>
        </authorList>
    </citation>
    <scope>NUCLEOTIDE SEQUENCE</scope>
</reference>
<dbReference type="Proteomes" id="UP000887013">
    <property type="component" value="Unassembled WGS sequence"/>
</dbReference>
<dbReference type="AlphaFoldDB" id="A0A8X6ID13"/>
<protein>
    <submittedName>
        <fullName evidence="1">Uncharacterized protein</fullName>
    </submittedName>
</protein>
<organism evidence="1 2">
    <name type="scientific">Nephila pilipes</name>
    <name type="common">Giant wood spider</name>
    <name type="synonym">Nephila maculata</name>
    <dbReference type="NCBI Taxonomy" id="299642"/>
    <lineage>
        <taxon>Eukaryota</taxon>
        <taxon>Metazoa</taxon>
        <taxon>Ecdysozoa</taxon>
        <taxon>Arthropoda</taxon>
        <taxon>Chelicerata</taxon>
        <taxon>Arachnida</taxon>
        <taxon>Araneae</taxon>
        <taxon>Araneomorphae</taxon>
        <taxon>Entelegynae</taxon>
        <taxon>Araneoidea</taxon>
        <taxon>Nephilidae</taxon>
        <taxon>Nephila</taxon>
    </lineage>
</organism>
<proteinExistence type="predicted"/>
<evidence type="ECO:0000313" key="1">
    <source>
        <dbReference type="EMBL" id="GFS40963.1"/>
    </source>
</evidence>
<evidence type="ECO:0000313" key="2">
    <source>
        <dbReference type="Proteomes" id="UP000887013"/>
    </source>
</evidence>
<name>A0A8X6ID13_NEPPI</name>
<comment type="caution">
    <text evidence="1">The sequence shown here is derived from an EMBL/GenBank/DDBJ whole genome shotgun (WGS) entry which is preliminary data.</text>
</comment>
<dbReference type="EMBL" id="BMAW01089644">
    <property type="protein sequence ID" value="GFS40963.1"/>
    <property type="molecule type" value="Genomic_DNA"/>
</dbReference>
<gene>
    <name evidence="1" type="ORF">NPIL_401771</name>
</gene>
<accession>A0A8X6ID13</accession>